<dbReference type="Proteomes" id="UP000028712">
    <property type="component" value="Unassembled WGS sequence"/>
</dbReference>
<accession>A0A086A7D0</accession>
<organism evidence="1 3">
    <name type="scientific">Flavobacterium hydatis</name>
    <name type="common">Cytophaga aquatilis</name>
    <dbReference type="NCBI Taxonomy" id="991"/>
    <lineage>
        <taxon>Bacteria</taxon>
        <taxon>Pseudomonadati</taxon>
        <taxon>Bacteroidota</taxon>
        <taxon>Flavobacteriia</taxon>
        <taxon>Flavobacteriales</taxon>
        <taxon>Flavobacteriaceae</taxon>
        <taxon>Flavobacterium</taxon>
    </lineage>
</organism>
<dbReference type="RefSeq" id="WP_035625585.1">
    <property type="nucleotide sequence ID" value="NZ_JBEWQG010000034.1"/>
</dbReference>
<evidence type="ECO:0000313" key="2">
    <source>
        <dbReference type="EMBL" id="OXA92041.1"/>
    </source>
</evidence>
<sequence>MNTQINKAQRLEFGTVNISHLGSILSICDRAKERTKNDLNLIQNKEENNINHFGLPLSVAHCGNQMLGYGFVSINTSGEIDFNYCFDEKEHNASEIKEGLELEAKKTFKVLFNDNATKENAVQNAIDKLANWINQC</sequence>
<proteinExistence type="predicted"/>
<evidence type="ECO:0000313" key="3">
    <source>
        <dbReference type="Proteomes" id="UP000028712"/>
    </source>
</evidence>
<comment type="caution">
    <text evidence="1">The sequence shown here is derived from an EMBL/GenBank/DDBJ whole genome shotgun (WGS) entry which is preliminary data.</text>
</comment>
<reference evidence="1 3" key="1">
    <citation type="submission" date="2014-07" db="EMBL/GenBank/DDBJ databases">
        <title>Genome of Flavobacterium hydatis DSM 2063.</title>
        <authorList>
            <person name="Pipes S.E."/>
            <person name="Stropko S.J."/>
            <person name="Newman J.D."/>
        </authorList>
    </citation>
    <scope>NUCLEOTIDE SEQUENCE [LARGE SCALE GENOMIC DNA]</scope>
    <source>
        <strain evidence="1 3">DSM 2063</strain>
    </source>
</reference>
<dbReference type="Proteomes" id="UP000198424">
    <property type="component" value="Unassembled WGS sequence"/>
</dbReference>
<name>A0A086A7D0_FLAHY</name>
<keyword evidence="4" id="KW-1185">Reference proteome</keyword>
<evidence type="ECO:0000313" key="4">
    <source>
        <dbReference type="Proteomes" id="UP000198424"/>
    </source>
</evidence>
<reference evidence="2 4" key="2">
    <citation type="submission" date="2016-11" db="EMBL/GenBank/DDBJ databases">
        <title>Whole genomes of Flavobacteriaceae.</title>
        <authorList>
            <person name="Stine C."/>
            <person name="Li C."/>
            <person name="Tadesse D."/>
        </authorList>
    </citation>
    <scope>NUCLEOTIDE SEQUENCE [LARGE SCALE GENOMIC DNA]</scope>
    <source>
        <strain evidence="2 4">ATCC 29551</strain>
    </source>
</reference>
<evidence type="ECO:0000313" key="1">
    <source>
        <dbReference type="EMBL" id="KFF12594.1"/>
    </source>
</evidence>
<dbReference type="EMBL" id="JPRM01000031">
    <property type="protein sequence ID" value="KFF12594.1"/>
    <property type="molecule type" value="Genomic_DNA"/>
</dbReference>
<dbReference type="OrthoDB" id="1374106at2"/>
<protein>
    <submittedName>
        <fullName evidence="1">Uncharacterized protein</fullName>
    </submittedName>
</protein>
<gene>
    <name evidence="2" type="ORF">B0A62_16745</name>
    <name evidence="1" type="ORF">IW20_18600</name>
</gene>
<dbReference type="EMBL" id="MUGY01000024">
    <property type="protein sequence ID" value="OXA92041.1"/>
    <property type="molecule type" value="Genomic_DNA"/>
</dbReference>
<dbReference type="AlphaFoldDB" id="A0A086A7D0"/>